<protein>
    <submittedName>
        <fullName evidence="1">Uncharacterized protein</fullName>
    </submittedName>
</protein>
<evidence type="ECO:0000313" key="2">
    <source>
        <dbReference type="Proteomes" id="UP001153714"/>
    </source>
</evidence>
<reference evidence="1" key="2">
    <citation type="submission" date="2022-10" db="EMBL/GenBank/DDBJ databases">
        <authorList>
            <consortium name="ENA_rothamsted_submissions"/>
            <consortium name="culmorum"/>
            <person name="King R."/>
        </authorList>
    </citation>
    <scope>NUCLEOTIDE SEQUENCE</scope>
</reference>
<name>A0A9N9QXI0_9NEOP</name>
<dbReference type="AlphaFoldDB" id="A0A9N9QXI0"/>
<keyword evidence="2" id="KW-1185">Reference proteome</keyword>
<accession>A0A9N9QXI0</accession>
<dbReference type="OrthoDB" id="2016913at2759"/>
<dbReference type="InterPro" id="IPR011989">
    <property type="entry name" value="ARM-like"/>
</dbReference>
<reference evidence="1" key="1">
    <citation type="submission" date="2021-12" db="EMBL/GenBank/DDBJ databases">
        <authorList>
            <person name="King R."/>
        </authorList>
    </citation>
    <scope>NUCLEOTIDE SEQUENCE</scope>
</reference>
<dbReference type="Gene3D" id="1.25.10.10">
    <property type="entry name" value="Leucine-rich Repeat Variant"/>
    <property type="match status" value="1"/>
</dbReference>
<proteinExistence type="predicted"/>
<dbReference type="EMBL" id="OU893344">
    <property type="protein sequence ID" value="CAG9785206.1"/>
    <property type="molecule type" value="Genomic_DNA"/>
</dbReference>
<organism evidence="1 2">
    <name type="scientific">Diatraea saccharalis</name>
    <name type="common">sugarcane borer</name>
    <dbReference type="NCBI Taxonomy" id="40085"/>
    <lineage>
        <taxon>Eukaryota</taxon>
        <taxon>Metazoa</taxon>
        <taxon>Ecdysozoa</taxon>
        <taxon>Arthropoda</taxon>
        <taxon>Hexapoda</taxon>
        <taxon>Insecta</taxon>
        <taxon>Pterygota</taxon>
        <taxon>Neoptera</taxon>
        <taxon>Endopterygota</taxon>
        <taxon>Lepidoptera</taxon>
        <taxon>Glossata</taxon>
        <taxon>Ditrysia</taxon>
        <taxon>Pyraloidea</taxon>
        <taxon>Crambidae</taxon>
        <taxon>Crambinae</taxon>
        <taxon>Diatraea</taxon>
    </lineage>
</organism>
<gene>
    <name evidence="1" type="ORF">DIATSA_LOCUS3255</name>
</gene>
<sequence>MSLLLEVLTVIPEEYNSMTMGSALRAKNRASLHQACPAVLNDMLRYLQTVYNDYSAEPPSEQIVQTWLNAATCACSWLTLGGEDAIDADAGGGSLADRMPLCRALMTVVHLLYTSNECVSDSALDACEMCLAALRAAGGGPEASRYPNSALQLVTELAALATPIMQRDNVPNSINEVRMLKSFPYRVSLPKTYYCLYYRSWIAQWLEQSPGLQKVVGSNPISKYLGLVDF</sequence>
<dbReference type="Proteomes" id="UP001153714">
    <property type="component" value="Chromosome 13"/>
</dbReference>
<evidence type="ECO:0000313" key="1">
    <source>
        <dbReference type="EMBL" id="CAG9785206.1"/>
    </source>
</evidence>